<keyword evidence="1" id="KW-1133">Transmembrane helix</keyword>
<protein>
    <recommendedName>
        <fullName evidence="4">DUF2721 domain-containing protein</fullName>
    </recommendedName>
</protein>
<evidence type="ECO:0000313" key="3">
    <source>
        <dbReference type="Proteomes" id="UP001597297"/>
    </source>
</evidence>
<keyword evidence="1" id="KW-0812">Transmembrane</keyword>
<organism evidence="2 3">
    <name type="scientific">Rubritalea spongiae</name>
    <dbReference type="NCBI Taxonomy" id="430797"/>
    <lineage>
        <taxon>Bacteria</taxon>
        <taxon>Pseudomonadati</taxon>
        <taxon>Verrucomicrobiota</taxon>
        <taxon>Verrucomicrobiia</taxon>
        <taxon>Verrucomicrobiales</taxon>
        <taxon>Rubritaleaceae</taxon>
        <taxon>Rubritalea</taxon>
    </lineage>
</organism>
<sequence>MNIEPNDVVHVEFGAEFQKFTASELVLKDGWKLVESTEVTSGVVEKEEIQELVDPRSSLSSKDLLRLDSAYSSLRAAINILIFLAYVSVAVTFVISLGGGIGMESIEMMVMAFFGAALSVISIYVVQQLLHAFVDIADAHIRKLD</sequence>
<dbReference type="EMBL" id="JBHUJC010000041">
    <property type="protein sequence ID" value="MFD2277197.1"/>
    <property type="molecule type" value="Genomic_DNA"/>
</dbReference>
<accession>A0ABW5E4B9</accession>
<evidence type="ECO:0000256" key="1">
    <source>
        <dbReference type="SAM" id="Phobius"/>
    </source>
</evidence>
<proteinExistence type="predicted"/>
<dbReference type="RefSeq" id="WP_377094019.1">
    <property type="nucleotide sequence ID" value="NZ_JBHSJM010000001.1"/>
</dbReference>
<gene>
    <name evidence="2" type="ORF">ACFSQZ_12015</name>
</gene>
<feature type="transmembrane region" description="Helical" evidence="1">
    <location>
        <begin position="76"/>
        <end position="102"/>
    </location>
</feature>
<reference evidence="3" key="1">
    <citation type="journal article" date="2019" name="Int. J. Syst. Evol. Microbiol.">
        <title>The Global Catalogue of Microorganisms (GCM) 10K type strain sequencing project: providing services to taxonomists for standard genome sequencing and annotation.</title>
        <authorList>
            <consortium name="The Broad Institute Genomics Platform"/>
            <consortium name="The Broad Institute Genome Sequencing Center for Infectious Disease"/>
            <person name="Wu L."/>
            <person name="Ma J."/>
        </authorList>
    </citation>
    <scope>NUCLEOTIDE SEQUENCE [LARGE SCALE GENOMIC DNA]</scope>
    <source>
        <strain evidence="3">JCM 16545</strain>
    </source>
</reference>
<evidence type="ECO:0000313" key="2">
    <source>
        <dbReference type="EMBL" id="MFD2277197.1"/>
    </source>
</evidence>
<keyword evidence="3" id="KW-1185">Reference proteome</keyword>
<feature type="transmembrane region" description="Helical" evidence="1">
    <location>
        <begin position="108"/>
        <end position="126"/>
    </location>
</feature>
<comment type="caution">
    <text evidence="2">The sequence shown here is derived from an EMBL/GenBank/DDBJ whole genome shotgun (WGS) entry which is preliminary data.</text>
</comment>
<name>A0ABW5E4B9_9BACT</name>
<evidence type="ECO:0008006" key="4">
    <source>
        <dbReference type="Google" id="ProtNLM"/>
    </source>
</evidence>
<keyword evidence="1" id="KW-0472">Membrane</keyword>
<dbReference type="Proteomes" id="UP001597297">
    <property type="component" value="Unassembled WGS sequence"/>
</dbReference>